<dbReference type="EMBL" id="JACJUD010000001">
    <property type="protein sequence ID" value="MBB2494026.1"/>
    <property type="molecule type" value="Genomic_DNA"/>
</dbReference>
<evidence type="ECO:0000313" key="3">
    <source>
        <dbReference type="Proteomes" id="UP000542720"/>
    </source>
</evidence>
<keyword evidence="1" id="KW-0812">Transmembrane</keyword>
<dbReference type="PANTHER" id="PTHR38043">
    <property type="entry name" value="PROTEIN HEMX"/>
    <property type="match status" value="1"/>
</dbReference>
<dbReference type="InterPro" id="IPR007470">
    <property type="entry name" value="HemX"/>
</dbReference>
<keyword evidence="2" id="KW-0489">Methyltransferase</keyword>
<dbReference type="PANTHER" id="PTHR38043:SF1">
    <property type="entry name" value="PROTEIN HEMX"/>
    <property type="match status" value="1"/>
</dbReference>
<name>A0A7W4QBK0_9GAMM</name>
<dbReference type="Pfam" id="PF04375">
    <property type="entry name" value="HemX"/>
    <property type="match status" value="1"/>
</dbReference>
<sequence length="365" mass="39602">MTSPSQPDAEAKTITPAAPAKGRGLAGLALLVAIAALGAAGWSSWQLYQQQTQSARLLAQFNEAGAAAQQQLQASEQRVEQRLSGIPTAAAIATQRDLLVTLQGDQQRLAKTLSEVLGKSREDWRLAEAEHLMRLAMLRLTALQDVSSATALVQGADDILRAQEDPQAFAARGELIKVLEALRSLPQVDRSGLFLQLAALRAQVAELQMLAPEYILPPQAPSAVNASDSSRWDDLWAELSRYIRVDLHADQDVRPQLAGQSLAQVRLTLALALEQAQWGALNGQPEVYRQALASAREVLDRYFDRDNQAVMALQQRIGELSQQSVVTEPPKLDEALNALQAYLKQREAADLMPEASAPAVEEGGQ</sequence>
<dbReference type="AlphaFoldDB" id="A0A7W4QBK0"/>
<keyword evidence="2" id="KW-0808">Transferase</keyword>
<feature type="transmembrane region" description="Helical" evidence="1">
    <location>
        <begin position="25"/>
        <end position="45"/>
    </location>
</feature>
<proteinExistence type="predicted"/>
<dbReference type="GO" id="GO:0032259">
    <property type="term" value="P:methylation"/>
    <property type="evidence" value="ECO:0007669"/>
    <property type="project" value="UniProtKB-KW"/>
</dbReference>
<protein>
    <submittedName>
        <fullName evidence="2">Uroporphyrinogen-III C-methyltransferase</fullName>
    </submittedName>
</protein>
<keyword evidence="1" id="KW-0472">Membrane</keyword>
<reference evidence="2 3" key="1">
    <citation type="submission" date="2020-08" db="EMBL/GenBank/DDBJ databases">
        <authorList>
            <person name="Kim C.M."/>
        </authorList>
    </citation>
    <scope>NUCLEOTIDE SEQUENCE [LARGE SCALE GENOMIC DNA]</scope>
    <source>
        <strain evidence="2 3">UL070</strain>
    </source>
</reference>
<evidence type="ECO:0000256" key="1">
    <source>
        <dbReference type="SAM" id="Phobius"/>
    </source>
</evidence>
<dbReference type="Proteomes" id="UP000542720">
    <property type="component" value="Unassembled WGS sequence"/>
</dbReference>
<accession>A0A7W4QBK0</accession>
<gene>
    <name evidence="2" type="ORF">H3H51_03280</name>
</gene>
<keyword evidence="3" id="KW-1185">Reference proteome</keyword>
<comment type="caution">
    <text evidence="2">The sequence shown here is derived from an EMBL/GenBank/DDBJ whole genome shotgun (WGS) entry which is preliminary data.</text>
</comment>
<evidence type="ECO:0000313" key="2">
    <source>
        <dbReference type="EMBL" id="MBB2494026.1"/>
    </source>
</evidence>
<organism evidence="2 3">
    <name type="scientific">Aquipseudomonas ullengensis</name>
    <dbReference type="NCBI Taxonomy" id="2759166"/>
    <lineage>
        <taxon>Bacteria</taxon>
        <taxon>Pseudomonadati</taxon>
        <taxon>Pseudomonadota</taxon>
        <taxon>Gammaproteobacteria</taxon>
        <taxon>Pseudomonadales</taxon>
        <taxon>Pseudomonadaceae</taxon>
        <taxon>Aquipseudomonas</taxon>
    </lineage>
</organism>
<keyword evidence="1" id="KW-1133">Transmembrane helix</keyword>
<dbReference type="GO" id="GO:0008168">
    <property type="term" value="F:methyltransferase activity"/>
    <property type="evidence" value="ECO:0007669"/>
    <property type="project" value="UniProtKB-KW"/>
</dbReference>